<sequence>MFSAPAHAAWLRAESPNFIVYSELGDAKTREYIQKLEAFSYITDLFYNELGDISASQGAKTTFYAMQSVEDYRIIRPNIRSNGFNPYYVCDEGAQFFSVKDVDLNNDGDNGARMVPGLDLNLAYMFFSLNRTQMLQHFSYRLPPWLENGLGWYLMTAIIEDGRVVIGNPEPDIAFSYDFAFRQSDVSAKAYLSDFTDIIAEKPANIDKLTSRNFQNWLMTHYLLSDKTHRTALKAYLDRYAEGDQSPSDAFKSAGLSPGMFDQALKTYFKDGVPVLAYKLPAPDQATVTITNLPFYKDSLPLLNAALLSCPTEDYGQKLTQRIRKQAALTPGDDLSRLTLARAEILYGDPSAALPVLTERLSANPNDFEVHYWLGRVYLRQAQTANGNDRTQAYASARKELGRAYKLNQISAPALYYYAKGFEDQPDFPNDNTLDAVTLANDYANNQYKTYQIELLMRRGDRDEASRLVTESLSKSTDKDTISQLNGILSAITKPEPADAVISRIRLYKVWQDEQRNR</sequence>
<proteinExistence type="predicted"/>
<dbReference type="SUPFAM" id="SSF48452">
    <property type="entry name" value="TPR-like"/>
    <property type="match status" value="1"/>
</dbReference>
<dbReference type="Proteomes" id="UP000662572">
    <property type="component" value="Unassembled WGS sequence"/>
</dbReference>
<keyword evidence="2" id="KW-1185">Reference proteome</keyword>
<comment type="caution">
    <text evidence="1">The sequence shown here is derived from an EMBL/GenBank/DDBJ whole genome shotgun (WGS) entry which is preliminary data.</text>
</comment>
<name>A0A918QDX8_9CAUL</name>
<organism evidence="1 2">
    <name type="scientific">Asticcacaulis endophyticus</name>
    <dbReference type="NCBI Taxonomy" id="1395890"/>
    <lineage>
        <taxon>Bacteria</taxon>
        <taxon>Pseudomonadati</taxon>
        <taxon>Pseudomonadota</taxon>
        <taxon>Alphaproteobacteria</taxon>
        <taxon>Caulobacterales</taxon>
        <taxon>Caulobacteraceae</taxon>
        <taxon>Asticcacaulis</taxon>
    </lineage>
</organism>
<dbReference type="RefSeq" id="WP_189488383.1">
    <property type="nucleotide sequence ID" value="NZ_BMZB01000005.1"/>
</dbReference>
<evidence type="ECO:0000313" key="2">
    <source>
        <dbReference type="Proteomes" id="UP000662572"/>
    </source>
</evidence>
<dbReference type="EMBL" id="BMZB01000005">
    <property type="protein sequence ID" value="GGZ42501.1"/>
    <property type="molecule type" value="Genomic_DNA"/>
</dbReference>
<evidence type="ECO:0008006" key="3">
    <source>
        <dbReference type="Google" id="ProtNLM"/>
    </source>
</evidence>
<reference evidence="1" key="1">
    <citation type="journal article" date="2014" name="Int. J. Syst. Evol. Microbiol.">
        <title>Complete genome sequence of Corynebacterium casei LMG S-19264T (=DSM 44701T), isolated from a smear-ripened cheese.</title>
        <authorList>
            <consortium name="US DOE Joint Genome Institute (JGI-PGF)"/>
            <person name="Walter F."/>
            <person name="Albersmeier A."/>
            <person name="Kalinowski J."/>
            <person name="Ruckert C."/>
        </authorList>
    </citation>
    <scope>NUCLEOTIDE SEQUENCE</scope>
    <source>
        <strain evidence="1">KCTC 32296</strain>
    </source>
</reference>
<dbReference type="AlphaFoldDB" id="A0A918QDX8"/>
<accession>A0A918QDX8</accession>
<reference evidence="1" key="2">
    <citation type="submission" date="2020-09" db="EMBL/GenBank/DDBJ databases">
        <authorList>
            <person name="Sun Q."/>
            <person name="Kim S."/>
        </authorList>
    </citation>
    <scope>NUCLEOTIDE SEQUENCE</scope>
    <source>
        <strain evidence="1">KCTC 32296</strain>
    </source>
</reference>
<evidence type="ECO:0000313" key="1">
    <source>
        <dbReference type="EMBL" id="GGZ42501.1"/>
    </source>
</evidence>
<protein>
    <recommendedName>
        <fullName evidence="3">Tetratricopeptide repeat-containing protein</fullName>
    </recommendedName>
</protein>
<dbReference type="Gene3D" id="1.25.40.10">
    <property type="entry name" value="Tetratricopeptide repeat domain"/>
    <property type="match status" value="1"/>
</dbReference>
<gene>
    <name evidence="1" type="ORF">GCM10011273_31650</name>
</gene>
<dbReference type="InterPro" id="IPR011990">
    <property type="entry name" value="TPR-like_helical_dom_sf"/>
</dbReference>